<organism evidence="1 2">
    <name type="scientific">Serratia phage PS2</name>
    <dbReference type="NCBI Taxonomy" id="1481112"/>
    <lineage>
        <taxon>Viruses</taxon>
        <taxon>Duplodnaviria</taxon>
        <taxon>Heunggongvirae</taxon>
        <taxon>Uroviricota</taxon>
        <taxon>Caudoviricetes</taxon>
        <taxon>Muldoonvirus</taxon>
        <taxon>Muldoonvirus PS2</taxon>
    </lineage>
</organism>
<protein>
    <recommendedName>
        <fullName evidence="3">Nucleotide reductase subunit C</fullName>
    </recommendedName>
</protein>
<evidence type="ECO:0008006" key="3">
    <source>
        <dbReference type="Google" id="ProtNLM"/>
    </source>
</evidence>
<keyword evidence="2" id="KW-1185">Reference proteome</keyword>
<dbReference type="Proteomes" id="UP000024445">
    <property type="component" value="Segment"/>
</dbReference>
<gene>
    <name evidence="1" type="ORF">PS2_084</name>
</gene>
<proteinExistence type="predicted"/>
<dbReference type="GeneID" id="19484968"/>
<evidence type="ECO:0000313" key="2">
    <source>
        <dbReference type="Proteomes" id="UP000024445"/>
    </source>
</evidence>
<dbReference type="KEGG" id="vg:19484968"/>
<name>A0A023W682_9CAUD</name>
<sequence>MKQLADVLKLIADEFYENGKEPGESWDLVDEDDWTDEGKYQYRSDVYFIPEHDVHVCVSSSRSGSHWSDWYYGDYYFSIVAPQTKTVTVTSYPSLEGDWNEAIINGD</sequence>
<dbReference type="EMBL" id="KJ025957">
    <property type="protein sequence ID" value="AHY25331.1"/>
    <property type="molecule type" value="Genomic_DNA"/>
</dbReference>
<dbReference type="RefSeq" id="YP_009030131.1">
    <property type="nucleotide sequence ID" value="NC_024121.1"/>
</dbReference>
<reference evidence="1 2" key="1">
    <citation type="submission" date="2014-01" db="EMBL/GenBank/DDBJ databases">
        <authorList>
            <person name="Zhang G."/>
            <person name="Jin J."/>
            <person name="Li Z.J."/>
            <person name="Wang S.W."/>
            <person name="Chen S.J."/>
            <person name="Wang S.M."/>
            <person name="Wang X.T."/>
            <person name="Li Y.H."/>
            <person name="Wang J."/>
            <person name="Yang C.K."/>
            <person name="Wang L."/>
        </authorList>
    </citation>
    <scope>NUCLEOTIDE SEQUENCE [LARGE SCALE GENOMIC DNA]</scope>
</reference>
<accession>A0A023W682</accession>
<dbReference type="OrthoDB" id="17244at10239"/>
<evidence type="ECO:0000313" key="1">
    <source>
        <dbReference type="EMBL" id="AHY25331.1"/>
    </source>
</evidence>